<protein>
    <submittedName>
        <fullName evidence="2">Uncharacterized protein</fullName>
    </submittedName>
</protein>
<name>A0A212R9E7_9PROT</name>
<reference evidence="2 3" key="1">
    <citation type="submission" date="2017-06" db="EMBL/GenBank/DDBJ databases">
        <authorList>
            <person name="Kim H.J."/>
            <person name="Triplett B.A."/>
        </authorList>
    </citation>
    <scope>NUCLEOTIDE SEQUENCE [LARGE SCALE GENOMIC DNA]</scope>
    <source>
        <strain evidence="2 3">B29T1</strain>
    </source>
</reference>
<organism evidence="2 3">
    <name type="scientific">Arboricoccus pini</name>
    <dbReference type="NCBI Taxonomy" id="1963835"/>
    <lineage>
        <taxon>Bacteria</taxon>
        <taxon>Pseudomonadati</taxon>
        <taxon>Pseudomonadota</taxon>
        <taxon>Alphaproteobacteria</taxon>
        <taxon>Geminicoccales</taxon>
        <taxon>Geminicoccaceae</taxon>
        <taxon>Arboricoccus</taxon>
    </lineage>
</organism>
<accession>A0A212R9E7</accession>
<proteinExistence type="predicted"/>
<evidence type="ECO:0000313" key="3">
    <source>
        <dbReference type="Proteomes" id="UP000197065"/>
    </source>
</evidence>
<evidence type="ECO:0000256" key="1">
    <source>
        <dbReference type="SAM" id="MobiDB-lite"/>
    </source>
</evidence>
<dbReference type="Proteomes" id="UP000197065">
    <property type="component" value="Unassembled WGS sequence"/>
</dbReference>
<evidence type="ECO:0000313" key="2">
    <source>
        <dbReference type="EMBL" id="SNB68817.1"/>
    </source>
</evidence>
<keyword evidence="3" id="KW-1185">Reference proteome</keyword>
<dbReference type="AlphaFoldDB" id="A0A212R9E7"/>
<sequence length="60" mass="6441">MRGSFMDKILPIWRGGSSPLAALVYDGEDADNPGSANKVSDPAWSDRAKRSMSGEESRAV</sequence>
<gene>
    <name evidence="2" type="ORF">SAMN07250955_106247</name>
</gene>
<feature type="region of interest" description="Disordered" evidence="1">
    <location>
        <begin position="27"/>
        <end position="60"/>
    </location>
</feature>
<feature type="compositionally biased region" description="Basic and acidic residues" evidence="1">
    <location>
        <begin position="44"/>
        <end position="60"/>
    </location>
</feature>
<dbReference type="EMBL" id="FYEH01000006">
    <property type="protein sequence ID" value="SNB68817.1"/>
    <property type="molecule type" value="Genomic_DNA"/>
</dbReference>